<dbReference type="InterPro" id="IPR043502">
    <property type="entry name" value="DNA/RNA_pol_sf"/>
</dbReference>
<evidence type="ECO:0000313" key="3">
    <source>
        <dbReference type="Proteomes" id="UP000318237"/>
    </source>
</evidence>
<protein>
    <recommendedName>
        <fullName evidence="1">Reverse transcriptase domain-containing protein</fullName>
    </recommendedName>
</protein>
<proteinExistence type="predicted"/>
<sequence>MPYGFPQSPILASLCLNNSHAGSVINRIIKSGHVRISVYMDDIILSGNDITILKKNLKIF</sequence>
<dbReference type="EMBL" id="CP041054">
    <property type="protein sequence ID" value="QDE47384.1"/>
    <property type="molecule type" value="Genomic_DNA"/>
</dbReference>
<name>A0A4Y5ZNU4_9ENTR</name>
<feature type="domain" description="Reverse transcriptase" evidence="1">
    <location>
        <begin position="1"/>
        <end position="60"/>
    </location>
</feature>
<evidence type="ECO:0000259" key="1">
    <source>
        <dbReference type="PROSITE" id="PS50878"/>
    </source>
</evidence>
<dbReference type="SUPFAM" id="SSF56672">
    <property type="entry name" value="DNA/RNA polymerases"/>
    <property type="match status" value="1"/>
</dbReference>
<organism evidence="2 3">
    <name type="scientific">Enterobacter hormaechei</name>
    <dbReference type="NCBI Taxonomy" id="158836"/>
    <lineage>
        <taxon>Bacteria</taxon>
        <taxon>Pseudomonadati</taxon>
        <taxon>Pseudomonadota</taxon>
        <taxon>Gammaproteobacteria</taxon>
        <taxon>Enterobacterales</taxon>
        <taxon>Enterobacteriaceae</taxon>
        <taxon>Enterobacter</taxon>
        <taxon>Enterobacter cloacae complex</taxon>
    </lineage>
</organism>
<reference evidence="2 3" key="1">
    <citation type="submission" date="2019-06" db="EMBL/GenBank/DDBJ databases">
        <title>Whole genome sequencing of XDR Enterobacter.</title>
        <authorList>
            <person name="Gnana Soundari P."/>
            <person name="Vijayakumar R."/>
            <person name="Krishnan P."/>
        </authorList>
    </citation>
    <scope>NUCLEOTIDE SEQUENCE [LARGE SCALE GENOMIC DNA]</scope>
    <source>
        <strain evidence="2 3">C126</strain>
    </source>
</reference>
<evidence type="ECO:0000313" key="2">
    <source>
        <dbReference type="EMBL" id="QDE47384.1"/>
    </source>
</evidence>
<dbReference type="InterPro" id="IPR000477">
    <property type="entry name" value="RT_dom"/>
</dbReference>
<dbReference type="AlphaFoldDB" id="A0A4Y5ZNU4"/>
<accession>A0A4Y5ZNU4</accession>
<dbReference type="PROSITE" id="PS50878">
    <property type="entry name" value="RT_POL"/>
    <property type="match status" value="1"/>
</dbReference>
<dbReference type="Proteomes" id="UP000318237">
    <property type="component" value="Chromosome"/>
</dbReference>
<gene>
    <name evidence="2" type="ORF">EIN43_09745</name>
</gene>